<keyword evidence="5" id="KW-0325">Glycoprotein</keyword>
<keyword evidence="3" id="KW-0964">Secreted</keyword>
<comment type="similarity">
    <text evidence="2">Belongs to the GILT family.</text>
</comment>
<keyword evidence="4 6" id="KW-0732">Signal</keyword>
<comment type="subcellular location">
    <subcellularLocation>
        <location evidence="1">Secreted</location>
    </subcellularLocation>
</comment>
<evidence type="ECO:0000256" key="3">
    <source>
        <dbReference type="ARBA" id="ARBA00022525"/>
    </source>
</evidence>
<dbReference type="EMBL" id="JARPOI010000012">
    <property type="protein sequence ID" value="KAJ9167451.1"/>
    <property type="molecule type" value="Genomic_DNA"/>
</dbReference>
<dbReference type="InterPro" id="IPR004911">
    <property type="entry name" value="Interferon-induced_GILT"/>
</dbReference>
<feature type="chain" id="PRO_5046104083" description="Gamma-interferon-inducible lysosomal thiol reductase" evidence="6">
    <location>
        <begin position="30"/>
        <end position="261"/>
    </location>
</feature>
<gene>
    <name evidence="7" type="ORF">P3X46_022102</name>
</gene>
<accession>A0ABQ9LLG6</accession>
<comment type="caution">
    <text evidence="7">The sequence shown here is derived from an EMBL/GenBank/DDBJ whole genome shotgun (WGS) entry which is preliminary data.</text>
</comment>
<dbReference type="Proteomes" id="UP001174677">
    <property type="component" value="Chromosome 12"/>
</dbReference>
<proteinExistence type="inferred from homology"/>
<evidence type="ECO:0000313" key="7">
    <source>
        <dbReference type="EMBL" id="KAJ9167451.1"/>
    </source>
</evidence>
<keyword evidence="8" id="KW-1185">Reference proteome</keyword>
<dbReference type="Pfam" id="PF03227">
    <property type="entry name" value="GILT"/>
    <property type="match status" value="1"/>
</dbReference>
<evidence type="ECO:0000256" key="4">
    <source>
        <dbReference type="ARBA" id="ARBA00022729"/>
    </source>
</evidence>
<sequence length="261" mass="29541">MASVCGAAKTFSCLFYLLLLFSFSSSTSSDSGKVSLGLYYESLCPYSANFIVNDLIELFEDDELFSIVDLYLSPWGNARLNGNDSFVCQHGPFECHLNTVEACAIHVWPQLEDHFRFIHCIESLVYERKYPQWESCFETLGLDPKPIADCYSSGYGKELELQYAAETNALQPPHRYVPWVVVDGQPLYEDYENFISYICKAYNGTAVPKACSDESRNAIQRGKARPKIPVCYKEREMSTVSEQIISAISLWMKRTIGDASL</sequence>
<feature type="signal peptide" evidence="6">
    <location>
        <begin position="1"/>
        <end position="29"/>
    </location>
</feature>
<evidence type="ECO:0000256" key="1">
    <source>
        <dbReference type="ARBA" id="ARBA00004613"/>
    </source>
</evidence>
<evidence type="ECO:0000256" key="2">
    <source>
        <dbReference type="ARBA" id="ARBA00005679"/>
    </source>
</evidence>
<reference evidence="7 8" key="1">
    <citation type="journal article" date="2023" name="Plant Biotechnol. J.">
        <title>Chromosome-level wild Hevea brasiliensis genome provides new tools for genomic-assisted breeding and valuable loci to elevate rubber yield.</title>
        <authorList>
            <person name="Cheng H."/>
            <person name="Song X."/>
            <person name="Hu Y."/>
            <person name="Wu T."/>
            <person name="Yang Q."/>
            <person name="An Z."/>
            <person name="Feng S."/>
            <person name="Deng Z."/>
            <person name="Wu W."/>
            <person name="Zeng X."/>
            <person name="Tu M."/>
            <person name="Wang X."/>
            <person name="Huang H."/>
        </authorList>
    </citation>
    <scope>NUCLEOTIDE SEQUENCE [LARGE SCALE GENOMIC DNA]</scope>
    <source>
        <strain evidence="7">MT/VB/25A 57/8</strain>
    </source>
</reference>
<evidence type="ECO:0000256" key="5">
    <source>
        <dbReference type="ARBA" id="ARBA00023180"/>
    </source>
</evidence>
<evidence type="ECO:0008006" key="9">
    <source>
        <dbReference type="Google" id="ProtNLM"/>
    </source>
</evidence>
<dbReference type="PANTHER" id="PTHR13234:SF8">
    <property type="entry name" value="GAMMA-INTERFERON-INDUCIBLE LYSOSOMAL THIOL REDUCTASE"/>
    <property type="match status" value="1"/>
</dbReference>
<organism evidence="7 8">
    <name type="scientific">Hevea brasiliensis</name>
    <name type="common">Para rubber tree</name>
    <name type="synonym">Siphonia brasiliensis</name>
    <dbReference type="NCBI Taxonomy" id="3981"/>
    <lineage>
        <taxon>Eukaryota</taxon>
        <taxon>Viridiplantae</taxon>
        <taxon>Streptophyta</taxon>
        <taxon>Embryophyta</taxon>
        <taxon>Tracheophyta</taxon>
        <taxon>Spermatophyta</taxon>
        <taxon>Magnoliopsida</taxon>
        <taxon>eudicotyledons</taxon>
        <taxon>Gunneridae</taxon>
        <taxon>Pentapetalae</taxon>
        <taxon>rosids</taxon>
        <taxon>fabids</taxon>
        <taxon>Malpighiales</taxon>
        <taxon>Euphorbiaceae</taxon>
        <taxon>Crotonoideae</taxon>
        <taxon>Micrandreae</taxon>
        <taxon>Hevea</taxon>
    </lineage>
</organism>
<dbReference type="InterPro" id="IPR036249">
    <property type="entry name" value="Thioredoxin-like_sf"/>
</dbReference>
<protein>
    <recommendedName>
        <fullName evidence="9">Gamma-interferon-inducible lysosomal thiol reductase</fullName>
    </recommendedName>
</protein>
<dbReference type="SUPFAM" id="SSF52833">
    <property type="entry name" value="Thioredoxin-like"/>
    <property type="match status" value="1"/>
</dbReference>
<evidence type="ECO:0000313" key="8">
    <source>
        <dbReference type="Proteomes" id="UP001174677"/>
    </source>
</evidence>
<evidence type="ECO:0000256" key="6">
    <source>
        <dbReference type="SAM" id="SignalP"/>
    </source>
</evidence>
<dbReference type="PANTHER" id="PTHR13234">
    <property type="entry name" value="GAMMA-INTERFERON INDUCIBLE LYSOSOMAL THIOL REDUCTASE GILT"/>
    <property type="match status" value="1"/>
</dbReference>
<name>A0ABQ9LLG6_HEVBR</name>